<dbReference type="Gene3D" id="4.10.240.10">
    <property type="entry name" value="Zn(2)-C6 fungal-type DNA-binding domain"/>
    <property type="match status" value="1"/>
</dbReference>
<reference evidence="8 9" key="2">
    <citation type="journal article" date="2013" name="PLoS Genet.">
        <title>Comparative genome structure, secondary metabolite, and effector coding capacity across Cochliobolus pathogens.</title>
        <authorList>
            <person name="Condon B.J."/>
            <person name="Leng Y."/>
            <person name="Wu D."/>
            <person name="Bushley K.E."/>
            <person name="Ohm R.A."/>
            <person name="Otillar R."/>
            <person name="Martin J."/>
            <person name="Schackwitz W."/>
            <person name="Grimwood J."/>
            <person name="MohdZainudin N."/>
            <person name="Xue C."/>
            <person name="Wang R."/>
            <person name="Manning V.A."/>
            <person name="Dhillon B."/>
            <person name="Tu Z.J."/>
            <person name="Steffenson B.J."/>
            <person name="Salamov A."/>
            <person name="Sun H."/>
            <person name="Lowry S."/>
            <person name="LaButti K."/>
            <person name="Han J."/>
            <person name="Copeland A."/>
            <person name="Lindquist E."/>
            <person name="Barry K."/>
            <person name="Schmutz J."/>
            <person name="Baker S.E."/>
            <person name="Ciuffetti L.M."/>
            <person name="Grigoriev I.V."/>
            <person name="Zhong S."/>
            <person name="Turgeon B.G."/>
        </authorList>
    </citation>
    <scope>NUCLEOTIDE SEQUENCE [LARGE SCALE GENOMIC DNA]</scope>
    <source>
        <strain evidence="9">28A</strain>
    </source>
</reference>
<dbReference type="Proteomes" id="UP000016935">
    <property type="component" value="Unassembled WGS sequence"/>
</dbReference>
<dbReference type="CDD" id="cd00067">
    <property type="entry name" value="GAL4"/>
    <property type="match status" value="1"/>
</dbReference>
<dbReference type="InterPro" id="IPR013700">
    <property type="entry name" value="AflR"/>
</dbReference>
<dbReference type="PRINTS" id="PR00755">
    <property type="entry name" value="AFLATOXINBRP"/>
</dbReference>
<proteinExistence type="predicted"/>
<keyword evidence="1" id="KW-0479">Metal-binding</keyword>
<dbReference type="InterPro" id="IPR050675">
    <property type="entry name" value="OAF3"/>
</dbReference>
<dbReference type="GO" id="GO:0005634">
    <property type="term" value="C:nucleus"/>
    <property type="evidence" value="ECO:0007669"/>
    <property type="project" value="InterPro"/>
</dbReference>
<dbReference type="HOGENOM" id="CLU_031656_1_0_1"/>
<dbReference type="GO" id="GO:0045122">
    <property type="term" value="P:aflatoxin biosynthetic process"/>
    <property type="evidence" value="ECO:0007669"/>
    <property type="project" value="InterPro"/>
</dbReference>
<protein>
    <recommendedName>
        <fullName evidence="7">Zn(2)-C6 fungal-type domain-containing protein</fullName>
    </recommendedName>
</protein>
<evidence type="ECO:0000313" key="9">
    <source>
        <dbReference type="Proteomes" id="UP000016935"/>
    </source>
</evidence>
<sequence length="429" mass="46086">MAASPQSPSPSTTVLCRYTPAPERFRLRNSCNSCASSKLKCPREKPICSRCAQRRLTCKYLPAKPRGKKANGPSIGSEPRSSQPRHACTCLQAQVESAVPSSSNTEGSSCTIISNSSSFIHDLFPSPDDVSSSASGTTQIDFGDYFPTPVSDRTDMDMLREAHNFSTSINGSSMGSDERFDTFPPFSDAISELFTVSIPNPTPETSMQFGMEPAQSYQAVGPNDSPHSCLNRALRSLEQISSISYQEEAAASTTVGAIVTESKAAIQTIQTTLTCTCSQDGYSLVIIAFVVLKVLDLYAAAARHGPSFHHDRGPESRSPSVSDHVLPNTATIGNYCLEGADSARMAAQLVLNELHLVRRVVGKLSSALKKQAATGEGQAEVSTQDTLSSDVVNERALPFSLATYDDLAIDLVKRCKTLSLGIINQLREL</sequence>
<reference evidence="8 9" key="1">
    <citation type="journal article" date="2012" name="PLoS Pathog.">
        <title>Diverse lifestyles and strategies of plant pathogenesis encoded in the genomes of eighteen Dothideomycetes fungi.</title>
        <authorList>
            <person name="Ohm R.A."/>
            <person name="Feau N."/>
            <person name="Henrissat B."/>
            <person name="Schoch C.L."/>
            <person name="Horwitz B.A."/>
            <person name="Barry K.W."/>
            <person name="Condon B.J."/>
            <person name="Copeland A.C."/>
            <person name="Dhillon B."/>
            <person name="Glaser F."/>
            <person name="Hesse C.N."/>
            <person name="Kosti I."/>
            <person name="LaButti K."/>
            <person name="Lindquist E.A."/>
            <person name="Lucas S."/>
            <person name="Salamov A.A."/>
            <person name="Bradshaw R.E."/>
            <person name="Ciuffetti L."/>
            <person name="Hamelin R.C."/>
            <person name="Kema G.H.J."/>
            <person name="Lawrence C."/>
            <person name="Scott J.A."/>
            <person name="Spatafora J.W."/>
            <person name="Turgeon B.G."/>
            <person name="de Wit P.J.G.M."/>
            <person name="Zhong S."/>
            <person name="Goodwin S.B."/>
            <person name="Grigoriev I.V."/>
        </authorList>
    </citation>
    <scope>NUCLEOTIDE SEQUENCE [LARGE SCALE GENOMIC DNA]</scope>
    <source>
        <strain evidence="9">28A</strain>
    </source>
</reference>
<dbReference type="PROSITE" id="PS00463">
    <property type="entry name" value="ZN2_CY6_FUNGAL_1"/>
    <property type="match status" value="1"/>
</dbReference>
<dbReference type="Pfam" id="PF08493">
    <property type="entry name" value="AflR"/>
    <property type="match status" value="1"/>
</dbReference>
<dbReference type="Pfam" id="PF00172">
    <property type="entry name" value="Zn_clus"/>
    <property type="match status" value="1"/>
</dbReference>
<dbReference type="OrthoDB" id="2328572at2759"/>
<accession>R0KDT5</accession>
<dbReference type="SMART" id="SM00066">
    <property type="entry name" value="GAL4"/>
    <property type="match status" value="1"/>
</dbReference>
<feature type="domain" description="Zn(2)-C6 fungal-type" evidence="7">
    <location>
        <begin position="30"/>
        <end position="60"/>
    </location>
</feature>
<evidence type="ECO:0000256" key="4">
    <source>
        <dbReference type="ARBA" id="ARBA00023163"/>
    </source>
</evidence>
<dbReference type="GeneID" id="19398761"/>
<evidence type="ECO:0000259" key="7">
    <source>
        <dbReference type="PROSITE" id="PS50048"/>
    </source>
</evidence>
<dbReference type="RefSeq" id="XP_008025880.1">
    <property type="nucleotide sequence ID" value="XM_008027689.1"/>
</dbReference>
<dbReference type="PANTHER" id="PTHR31069">
    <property type="entry name" value="OLEATE-ACTIVATED TRANSCRIPTION FACTOR 1-RELATED"/>
    <property type="match status" value="1"/>
</dbReference>
<dbReference type="SUPFAM" id="SSF57701">
    <property type="entry name" value="Zn2/Cys6 DNA-binding domain"/>
    <property type="match status" value="1"/>
</dbReference>
<gene>
    <name evidence="8" type="ORF">SETTUDRAFT_163409</name>
</gene>
<dbReference type="GO" id="GO:0000981">
    <property type="term" value="F:DNA-binding transcription factor activity, RNA polymerase II-specific"/>
    <property type="evidence" value="ECO:0007669"/>
    <property type="project" value="InterPro"/>
</dbReference>
<dbReference type="PANTHER" id="PTHR31069:SF31">
    <property type="entry name" value="MONODICTYPHENONE CLUSTER TRANSCRIPTION FACTOR-RELATED"/>
    <property type="match status" value="1"/>
</dbReference>
<evidence type="ECO:0000256" key="1">
    <source>
        <dbReference type="ARBA" id="ARBA00022723"/>
    </source>
</evidence>
<evidence type="ECO:0000256" key="3">
    <source>
        <dbReference type="ARBA" id="ARBA00023125"/>
    </source>
</evidence>
<dbReference type="EMBL" id="KB908592">
    <property type="protein sequence ID" value="EOA87499.1"/>
    <property type="molecule type" value="Genomic_DNA"/>
</dbReference>
<evidence type="ECO:0000256" key="2">
    <source>
        <dbReference type="ARBA" id="ARBA00023015"/>
    </source>
</evidence>
<keyword evidence="3" id="KW-0238">DNA-binding</keyword>
<keyword evidence="9" id="KW-1185">Reference proteome</keyword>
<name>R0KDT5_EXST2</name>
<dbReference type="InterPro" id="IPR036864">
    <property type="entry name" value="Zn2-C6_fun-type_DNA-bd_sf"/>
</dbReference>
<dbReference type="eggNOG" id="ENOG502SUW5">
    <property type="taxonomic scope" value="Eukaryota"/>
</dbReference>
<dbReference type="PROSITE" id="PS50048">
    <property type="entry name" value="ZN2_CY6_FUNGAL_2"/>
    <property type="match status" value="1"/>
</dbReference>
<dbReference type="GO" id="GO:0008270">
    <property type="term" value="F:zinc ion binding"/>
    <property type="evidence" value="ECO:0007669"/>
    <property type="project" value="InterPro"/>
</dbReference>
<organism evidence="8 9">
    <name type="scientific">Exserohilum turcicum (strain 28A)</name>
    <name type="common">Northern leaf blight fungus</name>
    <name type="synonym">Setosphaeria turcica</name>
    <dbReference type="NCBI Taxonomy" id="671987"/>
    <lineage>
        <taxon>Eukaryota</taxon>
        <taxon>Fungi</taxon>
        <taxon>Dikarya</taxon>
        <taxon>Ascomycota</taxon>
        <taxon>Pezizomycotina</taxon>
        <taxon>Dothideomycetes</taxon>
        <taxon>Pleosporomycetidae</taxon>
        <taxon>Pleosporales</taxon>
        <taxon>Pleosporineae</taxon>
        <taxon>Pleosporaceae</taxon>
        <taxon>Exserohilum</taxon>
    </lineage>
</organism>
<evidence type="ECO:0000313" key="8">
    <source>
        <dbReference type="EMBL" id="EOA87499.1"/>
    </source>
</evidence>
<keyword evidence="4" id="KW-0804">Transcription</keyword>
<keyword evidence="2" id="KW-0805">Transcription regulation</keyword>
<dbReference type="AlphaFoldDB" id="R0KDT5"/>
<feature type="region of interest" description="Disordered" evidence="6">
    <location>
        <begin position="63"/>
        <end position="83"/>
    </location>
</feature>
<dbReference type="STRING" id="671987.R0KDT5"/>
<evidence type="ECO:0000256" key="5">
    <source>
        <dbReference type="ARBA" id="ARBA00023242"/>
    </source>
</evidence>
<evidence type="ECO:0000256" key="6">
    <source>
        <dbReference type="SAM" id="MobiDB-lite"/>
    </source>
</evidence>
<dbReference type="InterPro" id="IPR001138">
    <property type="entry name" value="Zn2Cys6_DnaBD"/>
</dbReference>
<keyword evidence="5" id="KW-0539">Nucleus</keyword>
<dbReference type="GO" id="GO:0003677">
    <property type="term" value="F:DNA binding"/>
    <property type="evidence" value="ECO:0007669"/>
    <property type="project" value="UniProtKB-KW"/>
</dbReference>